<dbReference type="Proteomes" id="UP000253034">
    <property type="component" value="Unassembled WGS sequence"/>
</dbReference>
<keyword evidence="8" id="KW-1185">Reference proteome</keyword>
<dbReference type="InterPro" id="IPR052165">
    <property type="entry name" value="Membrane_assoc_protease"/>
</dbReference>
<feature type="transmembrane region" description="Helical" evidence="5">
    <location>
        <begin position="9"/>
        <end position="35"/>
    </location>
</feature>
<name>A0A369B301_9FIRM</name>
<dbReference type="PANTHER" id="PTHR33507">
    <property type="entry name" value="INNER MEMBRANE PROTEIN YBBJ"/>
    <property type="match status" value="1"/>
</dbReference>
<dbReference type="OrthoDB" id="5054at2"/>
<evidence type="ECO:0000259" key="6">
    <source>
        <dbReference type="Pfam" id="PF01957"/>
    </source>
</evidence>
<keyword evidence="4 5" id="KW-0472">Membrane</keyword>
<dbReference type="InterPro" id="IPR002810">
    <property type="entry name" value="NfeD-like_C"/>
</dbReference>
<comment type="caution">
    <text evidence="7">The sequence shown here is derived from an EMBL/GenBank/DDBJ whole genome shotgun (WGS) entry which is preliminary data.</text>
</comment>
<dbReference type="PANTHER" id="PTHR33507:SF3">
    <property type="entry name" value="INNER MEMBRANE PROTEIN YBBJ"/>
    <property type="match status" value="1"/>
</dbReference>
<evidence type="ECO:0000256" key="4">
    <source>
        <dbReference type="ARBA" id="ARBA00023136"/>
    </source>
</evidence>
<dbReference type="RefSeq" id="WP_114298245.1">
    <property type="nucleotide sequence ID" value="NZ_QPJT01000014.1"/>
</dbReference>
<evidence type="ECO:0000256" key="1">
    <source>
        <dbReference type="ARBA" id="ARBA00004141"/>
    </source>
</evidence>
<dbReference type="GO" id="GO:0006508">
    <property type="term" value="P:proteolysis"/>
    <property type="evidence" value="ECO:0007669"/>
    <property type="project" value="UniProtKB-KW"/>
</dbReference>
<evidence type="ECO:0000256" key="3">
    <source>
        <dbReference type="ARBA" id="ARBA00022989"/>
    </source>
</evidence>
<protein>
    <submittedName>
        <fullName evidence="7">Membrane protein implicated in regulation of membrane protease activity</fullName>
    </submittedName>
</protein>
<keyword evidence="2 5" id="KW-0812">Transmembrane</keyword>
<accession>A0A369B301</accession>
<dbReference type="SUPFAM" id="SSF141322">
    <property type="entry name" value="NfeD domain-like"/>
    <property type="match status" value="1"/>
</dbReference>
<dbReference type="Gene3D" id="2.40.50.140">
    <property type="entry name" value="Nucleic acid-binding proteins"/>
    <property type="match status" value="1"/>
</dbReference>
<evidence type="ECO:0000256" key="2">
    <source>
        <dbReference type="ARBA" id="ARBA00022692"/>
    </source>
</evidence>
<evidence type="ECO:0000313" key="7">
    <source>
        <dbReference type="EMBL" id="RCX14807.1"/>
    </source>
</evidence>
<proteinExistence type="predicted"/>
<keyword evidence="3 5" id="KW-1133">Transmembrane helix</keyword>
<dbReference type="EMBL" id="QPJT01000014">
    <property type="protein sequence ID" value="RCX14807.1"/>
    <property type="molecule type" value="Genomic_DNA"/>
</dbReference>
<dbReference type="GO" id="GO:0005886">
    <property type="term" value="C:plasma membrane"/>
    <property type="evidence" value="ECO:0007669"/>
    <property type="project" value="TreeGrafter"/>
</dbReference>
<dbReference type="InterPro" id="IPR012340">
    <property type="entry name" value="NA-bd_OB-fold"/>
</dbReference>
<dbReference type="AlphaFoldDB" id="A0A369B301"/>
<keyword evidence="7" id="KW-0645">Protease</keyword>
<organism evidence="7 8">
    <name type="scientific">Anaerobacterium chartisolvens</name>
    <dbReference type="NCBI Taxonomy" id="1297424"/>
    <lineage>
        <taxon>Bacteria</taxon>
        <taxon>Bacillati</taxon>
        <taxon>Bacillota</taxon>
        <taxon>Clostridia</taxon>
        <taxon>Eubacteriales</taxon>
        <taxon>Oscillospiraceae</taxon>
        <taxon>Anaerobacterium</taxon>
    </lineage>
</organism>
<sequence length="152" mass="16171">MFNEIPYTVLWLIIAIILGIIEVATLGLVTVWFAAGAVVALIAAAFGAPFLVQLIVFTISSGVLLYFTKPIVRKFLDNKVQKTNADRLVGEHGVVIEGIDPSAGTGQVKVGGQIWSARSVDGTPVGDGKRVQVLEISGVKLIVKAVDDKEDI</sequence>
<evidence type="ECO:0000313" key="8">
    <source>
        <dbReference type="Proteomes" id="UP000253034"/>
    </source>
</evidence>
<keyword evidence="7" id="KW-0378">Hydrolase</keyword>
<feature type="transmembrane region" description="Helical" evidence="5">
    <location>
        <begin position="41"/>
        <end position="67"/>
    </location>
</feature>
<gene>
    <name evidence="7" type="ORF">DFR58_11441</name>
</gene>
<dbReference type="Pfam" id="PF01957">
    <property type="entry name" value="NfeD"/>
    <property type="match status" value="1"/>
</dbReference>
<evidence type="ECO:0000256" key="5">
    <source>
        <dbReference type="SAM" id="Phobius"/>
    </source>
</evidence>
<dbReference type="GO" id="GO:0008233">
    <property type="term" value="F:peptidase activity"/>
    <property type="evidence" value="ECO:0007669"/>
    <property type="project" value="UniProtKB-KW"/>
</dbReference>
<comment type="subcellular location">
    <subcellularLocation>
        <location evidence="1">Membrane</location>
        <topology evidence="1">Multi-pass membrane protein</topology>
    </subcellularLocation>
</comment>
<reference evidence="7 8" key="1">
    <citation type="submission" date="2018-07" db="EMBL/GenBank/DDBJ databases">
        <title>Genomic Encyclopedia of Type Strains, Phase IV (KMG-IV): sequencing the most valuable type-strain genomes for metagenomic binning, comparative biology and taxonomic classification.</title>
        <authorList>
            <person name="Goeker M."/>
        </authorList>
    </citation>
    <scope>NUCLEOTIDE SEQUENCE [LARGE SCALE GENOMIC DNA]</scope>
    <source>
        <strain evidence="7 8">DSM 27016</strain>
    </source>
</reference>
<feature type="domain" description="NfeD-like C-terminal" evidence="6">
    <location>
        <begin position="85"/>
        <end position="144"/>
    </location>
</feature>